<dbReference type="AlphaFoldDB" id="A0A4Y9RUU5"/>
<accession>A0A4Y9RUU5</accession>
<dbReference type="EMBL" id="SPVH01000006">
    <property type="protein sequence ID" value="TFW12844.1"/>
    <property type="molecule type" value="Genomic_DNA"/>
</dbReference>
<reference evidence="2 3" key="1">
    <citation type="submission" date="2019-03" db="EMBL/GenBank/DDBJ databases">
        <title>Draft genome of Brevundimonas sp. a heavy metal resistant soil bacteria.</title>
        <authorList>
            <person name="Soto J."/>
        </authorList>
    </citation>
    <scope>NUCLEOTIDE SEQUENCE [LARGE SCALE GENOMIC DNA]</scope>
    <source>
        <strain evidence="2 3">B-10</strain>
    </source>
</reference>
<dbReference type="InterPro" id="IPR023614">
    <property type="entry name" value="Porin_dom_sf"/>
</dbReference>
<evidence type="ECO:0000313" key="2">
    <source>
        <dbReference type="EMBL" id="TFW12844.1"/>
    </source>
</evidence>
<organism evidence="2 3">
    <name type="scientific">Brevundimonas intermedia</name>
    <dbReference type="NCBI Taxonomy" id="74315"/>
    <lineage>
        <taxon>Bacteria</taxon>
        <taxon>Pseudomonadati</taxon>
        <taxon>Pseudomonadota</taxon>
        <taxon>Alphaproteobacteria</taxon>
        <taxon>Caulobacterales</taxon>
        <taxon>Caulobacteraceae</taxon>
        <taxon>Brevundimonas</taxon>
    </lineage>
</organism>
<name>A0A4Y9RUU5_9CAUL</name>
<protein>
    <submittedName>
        <fullName evidence="2">Uncharacterized protein</fullName>
    </submittedName>
</protein>
<comment type="caution">
    <text evidence="2">The sequence shown here is derived from an EMBL/GenBank/DDBJ whole genome shotgun (WGS) entry which is preliminary data.</text>
</comment>
<dbReference type="OrthoDB" id="9808612at2"/>
<dbReference type="SUPFAM" id="SSF56935">
    <property type="entry name" value="Porins"/>
    <property type="match status" value="1"/>
</dbReference>
<sequence length="252" mass="26013">MKTILLASAAAATLFAAPAFAQDAVGSVGVAYNHSKIEVPGADADLDGATVAGVVATPAFGDWTATFNAAGTYSDYDFGDETTLSGAVHLTKAIEDMRFGGFVGAEEIAGGDTLMTFGAEGQKYFQQATLTGVVSYGAVDDADLWTVGGEAAFYATPALRLAARASYSDVDFAGVSTDGWSAGVGAEYAFAATPYSVFAGYDRAELEDADLTIDSFEVGVRYNFGGDLQSRDRAGATLGRNLGSITKLFGLR</sequence>
<evidence type="ECO:0000313" key="3">
    <source>
        <dbReference type="Proteomes" id="UP000298216"/>
    </source>
</evidence>
<feature type="signal peptide" evidence="1">
    <location>
        <begin position="1"/>
        <end position="21"/>
    </location>
</feature>
<feature type="chain" id="PRO_5021326448" evidence="1">
    <location>
        <begin position="22"/>
        <end position="252"/>
    </location>
</feature>
<dbReference type="Gene3D" id="2.40.160.10">
    <property type="entry name" value="Porin"/>
    <property type="match status" value="1"/>
</dbReference>
<proteinExistence type="predicted"/>
<keyword evidence="1" id="KW-0732">Signal</keyword>
<evidence type="ECO:0000256" key="1">
    <source>
        <dbReference type="SAM" id="SignalP"/>
    </source>
</evidence>
<dbReference type="RefSeq" id="WP_135195317.1">
    <property type="nucleotide sequence ID" value="NZ_SPVH01000006.1"/>
</dbReference>
<gene>
    <name evidence="2" type="ORF">EGY25_12750</name>
</gene>
<dbReference type="Proteomes" id="UP000298216">
    <property type="component" value="Unassembled WGS sequence"/>
</dbReference>
<keyword evidence="3" id="KW-1185">Reference proteome</keyword>